<feature type="signal peptide" evidence="2">
    <location>
        <begin position="1"/>
        <end position="26"/>
    </location>
</feature>
<keyword evidence="2" id="KW-0732">Signal</keyword>
<feature type="chain" id="PRO_5013383089" evidence="2">
    <location>
        <begin position="27"/>
        <end position="467"/>
    </location>
</feature>
<dbReference type="InterPro" id="IPR029058">
    <property type="entry name" value="AB_hydrolase_fold"/>
</dbReference>
<evidence type="ECO:0000259" key="3">
    <source>
        <dbReference type="Pfam" id="PF02129"/>
    </source>
</evidence>
<name>A0A1N6KWG5_9BURK</name>
<dbReference type="Proteomes" id="UP000185151">
    <property type="component" value="Unassembled WGS sequence"/>
</dbReference>
<dbReference type="PANTHER" id="PTHR22946:SF9">
    <property type="entry name" value="POLYKETIDE TRANSFERASE AF380"/>
    <property type="match status" value="1"/>
</dbReference>
<protein>
    <submittedName>
        <fullName evidence="4">Dienelactone hydrolase</fullName>
    </submittedName>
</protein>
<dbReference type="AlphaFoldDB" id="A0A1N6KWG5"/>
<evidence type="ECO:0000313" key="4">
    <source>
        <dbReference type="EMBL" id="SIO60845.1"/>
    </source>
</evidence>
<gene>
    <name evidence="4" type="ORF">SAMN05444165_5020</name>
</gene>
<evidence type="ECO:0000256" key="1">
    <source>
        <dbReference type="ARBA" id="ARBA00022801"/>
    </source>
</evidence>
<dbReference type="GO" id="GO:0052689">
    <property type="term" value="F:carboxylic ester hydrolase activity"/>
    <property type="evidence" value="ECO:0007669"/>
    <property type="project" value="UniProtKB-ARBA"/>
</dbReference>
<proteinExistence type="predicted"/>
<accession>A0A1N6KWG5</accession>
<sequence>MSRSILRIVLLLLVVPLIGLSRPSLAAPAIPAEDAPRAPLNEQVLDVPVATAPLVRLKVTLFMPSRGGPFPLVIVNHGTSPVPANAPRVGDNFIPYYFLSRGYAVAMPMMRGYAGSDGQMRPHGCDIVALGLDAAHDIRKVLDYVKQQPGIDASRIVVAGKSMGGWNTLAFGALGPDDVKGLMSFAGGVKESDCRSPDASLISGAQQLGAHTKLRSIWFFGDNDQIFAAPTWQAMFRQYTAAGAHAELVDYGVFQKDAHAMTASAAGLPLWVQRADTFLAGIGMPSQEMDPEYLPQRARAASAYADINDLDAVPYLSDKQRDTLYRGFLAAPLPRAIAIGATSAVWSSGGFDPGQSVLDHCWKLTRYCQLYAVDNTVVWPRLDGQPPATKFAALADSTAVPYLNAQGRQAYTRFLGTRYPRAFAIAPDGAWGAGSGVDPINDALVACSSGHSGCRLYAVNRDVVWVR</sequence>
<dbReference type="PANTHER" id="PTHR22946">
    <property type="entry name" value="DIENELACTONE HYDROLASE DOMAIN-CONTAINING PROTEIN-RELATED"/>
    <property type="match status" value="1"/>
</dbReference>
<dbReference type="SUPFAM" id="SSF53474">
    <property type="entry name" value="alpha/beta-Hydrolases"/>
    <property type="match status" value="1"/>
</dbReference>
<dbReference type="Gene3D" id="3.40.50.1820">
    <property type="entry name" value="alpha/beta hydrolase"/>
    <property type="match status" value="1"/>
</dbReference>
<dbReference type="InterPro" id="IPR000383">
    <property type="entry name" value="Xaa-Pro-like_dom"/>
</dbReference>
<keyword evidence="5" id="KW-1185">Reference proteome</keyword>
<feature type="domain" description="Xaa-Pro dipeptidyl-peptidase-like" evidence="3">
    <location>
        <begin position="55"/>
        <end position="192"/>
    </location>
</feature>
<dbReference type="InterPro" id="IPR050261">
    <property type="entry name" value="FrsA_esterase"/>
</dbReference>
<dbReference type="RefSeq" id="WP_083640607.1">
    <property type="nucleotide sequence ID" value="NZ_FSRU01000002.1"/>
</dbReference>
<dbReference type="Pfam" id="PF02129">
    <property type="entry name" value="Peptidase_S15"/>
    <property type="match status" value="1"/>
</dbReference>
<reference evidence="4 5" key="1">
    <citation type="submission" date="2016-11" db="EMBL/GenBank/DDBJ databases">
        <authorList>
            <person name="Jaros S."/>
            <person name="Januszkiewicz K."/>
            <person name="Wedrychowicz H."/>
        </authorList>
    </citation>
    <scope>NUCLEOTIDE SEQUENCE [LARGE SCALE GENOMIC DNA]</scope>
    <source>
        <strain evidence="4 5">GAS95</strain>
    </source>
</reference>
<dbReference type="EMBL" id="FSRU01000002">
    <property type="protein sequence ID" value="SIO60845.1"/>
    <property type="molecule type" value="Genomic_DNA"/>
</dbReference>
<organism evidence="4 5">
    <name type="scientific">Paraburkholderia phenazinium</name>
    <dbReference type="NCBI Taxonomy" id="60549"/>
    <lineage>
        <taxon>Bacteria</taxon>
        <taxon>Pseudomonadati</taxon>
        <taxon>Pseudomonadota</taxon>
        <taxon>Betaproteobacteria</taxon>
        <taxon>Burkholderiales</taxon>
        <taxon>Burkholderiaceae</taxon>
        <taxon>Paraburkholderia</taxon>
    </lineage>
</organism>
<keyword evidence="1 4" id="KW-0378">Hydrolase</keyword>
<evidence type="ECO:0000313" key="5">
    <source>
        <dbReference type="Proteomes" id="UP000185151"/>
    </source>
</evidence>
<evidence type="ECO:0000256" key="2">
    <source>
        <dbReference type="SAM" id="SignalP"/>
    </source>
</evidence>